<evidence type="ECO:0000313" key="2">
    <source>
        <dbReference type="Proteomes" id="UP001457282"/>
    </source>
</evidence>
<comment type="caution">
    <text evidence="1">The sequence shown here is derived from an EMBL/GenBank/DDBJ whole genome shotgun (WGS) entry which is preliminary data.</text>
</comment>
<accession>A0AAW1WHL4</accession>
<evidence type="ECO:0000313" key="1">
    <source>
        <dbReference type="EMBL" id="KAK9924410.1"/>
    </source>
</evidence>
<reference evidence="1 2" key="1">
    <citation type="journal article" date="2023" name="G3 (Bethesda)">
        <title>A chromosome-length genome assembly and annotation of blackberry (Rubus argutus, cv. 'Hillquist').</title>
        <authorList>
            <person name="Bruna T."/>
            <person name="Aryal R."/>
            <person name="Dudchenko O."/>
            <person name="Sargent D.J."/>
            <person name="Mead D."/>
            <person name="Buti M."/>
            <person name="Cavallini A."/>
            <person name="Hytonen T."/>
            <person name="Andres J."/>
            <person name="Pham M."/>
            <person name="Weisz D."/>
            <person name="Mascagni F."/>
            <person name="Usai G."/>
            <person name="Natali L."/>
            <person name="Bassil N."/>
            <person name="Fernandez G.E."/>
            <person name="Lomsadze A."/>
            <person name="Armour M."/>
            <person name="Olukolu B."/>
            <person name="Poorten T."/>
            <person name="Britton C."/>
            <person name="Davik J."/>
            <person name="Ashrafi H."/>
            <person name="Aiden E.L."/>
            <person name="Borodovsky M."/>
            <person name="Worthington M."/>
        </authorList>
    </citation>
    <scope>NUCLEOTIDE SEQUENCE [LARGE SCALE GENOMIC DNA]</scope>
    <source>
        <strain evidence="1">PI 553951</strain>
    </source>
</reference>
<dbReference type="Proteomes" id="UP001457282">
    <property type="component" value="Unassembled WGS sequence"/>
</dbReference>
<dbReference type="EMBL" id="JBEDUW010000006">
    <property type="protein sequence ID" value="KAK9924410.1"/>
    <property type="molecule type" value="Genomic_DNA"/>
</dbReference>
<organism evidence="1 2">
    <name type="scientific">Rubus argutus</name>
    <name type="common">Southern blackberry</name>
    <dbReference type="NCBI Taxonomy" id="59490"/>
    <lineage>
        <taxon>Eukaryota</taxon>
        <taxon>Viridiplantae</taxon>
        <taxon>Streptophyta</taxon>
        <taxon>Embryophyta</taxon>
        <taxon>Tracheophyta</taxon>
        <taxon>Spermatophyta</taxon>
        <taxon>Magnoliopsida</taxon>
        <taxon>eudicotyledons</taxon>
        <taxon>Gunneridae</taxon>
        <taxon>Pentapetalae</taxon>
        <taxon>rosids</taxon>
        <taxon>fabids</taxon>
        <taxon>Rosales</taxon>
        <taxon>Rosaceae</taxon>
        <taxon>Rosoideae</taxon>
        <taxon>Rosoideae incertae sedis</taxon>
        <taxon>Rubus</taxon>
    </lineage>
</organism>
<proteinExistence type="predicted"/>
<sequence length="83" mass="9189">MTPGSRGQCEVQLSHGLHGDIVFVERVGVRTINGEKPGSELVSAETACSRPCSFFHEKYRPGDPTTTAYRMWRARFIATTMAT</sequence>
<dbReference type="AlphaFoldDB" id="A0AAW1WHL4"/>
<gene>
    <name evidence="1" type="ORF">M0R45_032777</name>
</gene>
<name>A0AAW1WHL4_RUBAR</name>
<keyword evidence="2" id="KW-1185">Reference proteome</keyword>
<protein>
    <submittedName>
        <fullName evidence="1">Uncharacterized protein</fullName>
    </submittedName>
</protein>